<protein>
    <submittedName>
        <fullName evidence="1">Uncharacterized protein</fullName>
    </submittedName>
</protein>
<gene>
    <name evidence="1" type="ORF">IHE45_08G113200</name>
</gene>
<comment type="caution">
    <text evidence="1">The sequence shown here is derived from an EMBL/GenBank/DDBJ whole genome shotgun (WGS) entry which is preliminary data.</text>
</comment>
<dbReference type="EMBL" id="CM037018">
    <property type="protein sequence ID" value="KAH7675051.1"/>
    <property type="molecule type" value="Genomic_DNA"/>
</dbReference>
<evidence type="ECO:0000313" key="1">
    <source>
        <dbReference type="EMBL" id="KAH7675051.1"/>
    </source>
</evidence>
<evidence type="ECO:0000313" key="2">
    <source>
        <dbReference type="Proteomes" id="UP000827976"/>
    </source>
</evidence>
<keyword evidence="2" id="KW-1185">Reference proteome</keyword>
<reference evidence="2" key="1">
    <citation type="journal article" date="2022" name="Nat. Commun.">
        <title>Chromosome evolution and the genetic basis of agronomically important traits in greater yam.</title>
        <authorList>
            <person name="Bredeson J.V."/>
            <person name="Lyons J.B."/>
            <person name="Oniyinde I.O."/>
            <person name="Okereke N.R."/>
            <person name="Kolade O."/>
            <person name="Nnabue I."/>
            <person name="Nwadili C.O."/>
            <person name="Hribova E."/>
            <person name="Parker M."/>
            <person name="Nwogha J."/>
            <person name="Shu S."/>
            <person name="Carlson J."/>
            <person name="Kariba R."/>
            <person name="Muthemba S."/>
            <person name="Knop K."/>
            <person name="Barton G.J."/>
            <person name="Sherwood A.V."/>
            <person name="Lopez-Montes A."/>
            <person name="Asiedu R."/>
            <person name="Jamnadass R."/>
            <person name="Muchugi A."/>
            <person name="Goodstein D."/>
            <person name="Egesi C.N."/>
            <person name="Featherston J."/>
            <person name="Asfaw A."/>
            <person name="Simpson G.G."/>
            <person name="Dolezel J."/>
            <person name="Hendre P.S."/>
            <person name="Van Deynze A."/>
            <person name="Kumar P.L."/>
            <person name="Obidiegwu J.E."/>
            <person name="Bhattacharjee R."/>
            <person name="Rokhsar D.S."/>
        </authorList>
    </citation>
    <scope>NUCLEOTIDE SEQUENCE [LARGE SCALE GENOMIC DNA]</scope>
    <source>
        <strain evidence="2">cv. TDa95/00328</strain>
    </source>
</reference>
<dbReference type="Proteomes" id="UP000827976">
    <property type="component" value="Chromosome 8"/>
</dbReference>
<sequence>MATMNPLHSNAFTRYPPMEEQEWVIHILETIKETKENIRTSVSIFSVPKPLLSSKPEAYTPQLFAIGPYHHWEPQLYEMQSYKLATAKRTQRQFRNIKLQQLVDNFLEHEHEIRSYYHRQLDIKGSTLAWVMAIDASFLLEFLRNYCDVEGRAFRRVPSMSHMVDSKRIKFAYNSIIKDVVMLENQIPLFLLRRILYFQSLSEKEADAQLSKMLVGFVTEVSPFKLLELSKRLDVKKFAHLLGLLYCMIVPRNDEDQETDEIYLIPFDNPEENPKEDFGDDSCIKNLLTEAWSSITGEGMVVEFVKKVLVAKPMQFLSKLPLGSVIKGSLLSVLRFRVGDKNDDKDSSNSINKPPLVEEILVPSVTELVRAGVKFLATNQDLTTIKFDVKTATFYLPEITLDCNTEVVLRNLVAYESSVEAGPMVFTRYTELMNGIIDTDEDVKLLRKCKVIKNRMKSDKEVADLWNEMMKSVRLTKVPFIDKALEDVNKYYNGRMSVKLGKFMKKYILGSWQILTLLAAVLLLMLTCVQAFCTVYNCRLGWL</sequence>
<accession>A0ACB7VLI3</accession>
<proteinExistence type="predicted"/>
<organism evidence="1 2">
    <name type="scientific">Dioscorea alata</name>
    <name type="common">Purple yam</name>
    <dbReference type="NCBI Taxonomy" id="55571"/>
    <lineage>
        <taxon>Eukaryota</taxon>
        <taxon>Viridiplantae</taxon>
        <taxon>Streptophyta</taxon>
        <taxon>Embryophyta</taxon>
        <taxon>Tracheophyta</taxon>
        <taxon>Spermatophyta</taxon>
        <taxon>Magnoliopsida</taxon>
        <taxon>Liliopsida</taxon>
        <taxon>Dioscoreales</taxon>
        <taxon>Dioscoreaceae</taxon>
        <taxon>Dioscorea</taxon>
    </lineage>
</organism>
<name>A0ACB7VLI3_DIOAL</name>